<dbReference type="Pfam" id="PF10419">
    <property type="entry name" value="TFIIIC_sub6"/>
    <property type="match status" value="1"/>
</dbReference>
<proteinExistence type="predicted"/>
<feature type="domain" description="Transcription factor TFIIIC triple barrel" evidence="2">
    <location>
        <begin position="37"/>
        <end position="129"/>
    </location>
</feature>
<organism evidence="3 4">
    <name type="scientific">Thelephora terrestris</name>
    <dbReference type="NCBI Taxonomy" id="56493"/>
    <lineage>
        <taxon>Eukaryota</taxon>
        <taxon>Fungi</taxon>
        <taxon>Dikarya</taxon>
        <taxon>Basidiomycota</taxon>
        <taxon>Agaricomycotina</taxon>
        <taxon>Agaricomycetes</taxon>
        <taxon>Thelephorales</taxon>
        <taxon>Thelephoraceae</taxon>
        <taxon>Thelephora</taxon>
    </lineage>
</organism>
<dbReference type="InterPro" id="IPR042771">
    <property type="entry name" value="GTF3C6-like"/>
</dbReference>
<reference evidence="3" key="1">
    <citation type="journal article" date="2020" name="Nat. Commun.">
        <title>Large-scale genome sequencing of mycorrhizal fungi provides insights into the early evolution of symbiotic traits.</title>
        <authorList>
            <person name="Miyauchi S."/>
            <person name="Kiss E."/>
            <person name="Kuo A."/>
            <person name="Drula E."/>
            <person name="Kohler A."/>
            <person name="Sanchez-Garcia M."/>
            <person name="Morin E."/>
            <person name="Andreopoulos B."/>
            <person name="Barry K.W."/>
            <person name="Bonito G."/>
            <person name="Buee M."/>
            <person name="Carver A."/>
            <person name="Chen C."/>
            <person name="Cichocki N."/>
            <person name="Clum A."/>
            <person name="Culley D."/>
            <person name="Crous P.W."/>
            <person name="Fauchery L."/>
            <person name="Girlanda M."/>
            <person name="Hayes R.D."/>
            <person name="Keri Z."/>
            <person name="LaButti K."/>
            <person name="Lipzen A."/>
            <person name="Lombard V."/>
            <person name="Magnuson J."/>
            <person name="Maillard F."/>
            <person name="Murat C."/>
            <person name="Nolan M."/>
            <person name="Ohm R.A."/>
            <person name="Pangilinan J."/>
            <person name="Pereira M.F."/>
            <person name="Perotto S."/>
            <person name="Peter M."/>
            <person name="Pfister S."/>
            <person name="Riley R."/>
            <person name="Sitrit Y."/>
            <person name="Stielow J.B."/>
            <person name="Szollosi G."/>
            <person name="Zifcakova L."/>
            <person name="Stursova M."/>
            <person name="Spatafora J.W."/>
            <person name="Tedersoo L."/>
            <person name="Vaario L.M."/>
            <person name="Yamada A."/>
            <person name="Yan M."/>
            <person name="Wang P."/>
            <person name="Xu J."/>
            <person name="Bruns T."/>
            <person name="Baldrian P."/>
            <person name="Vilgalys R."/>
            <person name="Dunand C."/>
            <person name="Henrissat B."/>
            <person name="Grigoriev I.V."/>
            <person name="Hibbett D."/>
            <person name="Nagy L.G."/>
            <person name="Martin F.M."/>
        </authorList>
    </citation>
    <scope>NUCLEOTIDE SEQUENCE</scope>
    <source>
        <strain evidence="3">UH-Tt-Lm1</strain>
    </source>
</reference>
<evidence type="ECO:0000313" key="3">
    <source>
        <dbReference type="EMBL" id="KAF9791012.1"/>
    </source>
</evidence>
<keyword evidence="4" id="KW-1185">Reference proteome</keyword>
<dbReference type="AlphaFoldDB" id="A0A9P6HMX8"/>
<dbReference type="Proteomes" id="UP000736335">
    <property type="component" value="Unassembled WGS sequence"/>
</dbReference>
<evidence type="ECO:0000259" key="2">
    <source>
        <dbReference type="Pfam" id="PF10419"/>
    </source>
</evidence>
<evidence type="ECO:0000256" key="1">
    <source>
        <dbReference type="SAM" id="MobiDB-lite"/>
    </source>
</evidence>
<dbReference type="PANTHER" id="PTHR21860">
    <property type="entry name" value="TRANSCRIPTION INITIATION FACTOR IIIC TFIIIC , POLYPEPTIDE 6-RELATED"/>
    <property type="match status" value="1"/>
</dbReference>
<dbReference type="GO" id="GO:0000127">
    <property type="term" value="C:transcription factor TFIIIC complex"/>
    <property type="evidence" value="ECO:0007669"/>
    <property type="project" value="TreeGrafter"/>
</dbReference>
<name>A0A9P6HMX8_9AGAM</name>
<gene>
    <name evidence="3" type="ORF">BJ322DRAFT_1039160</name>
</gene>
<dbReference type="Gene3D" id="2.60.40.4370">
    <property type="match status" value="1"/>
</dbReference>
<feature type="compositionally biased region" description="Acidic residues" evidence="1">
    <location>
        <begin position="208"/>
        <end position="224"/>
    </location>
</feature>
<dbReference type="OrthoDB" id="1877767at2759"/>
<feature type="region of interest" description="Disordered" evidence="1">
    <location>
        <begin position="178"/>
        <end position="274"/>
    </location>
</feature>
<dbReference type="GO" id="GO:0006383">
    <property type="term" value="P:transcription by RNA polymerase III"/>
    <property type="evidence" value="ECO:0007669"/>
    <property type="project" value="InterPro"/>
</dbReference>
<feature type="region of interest" description="Disordered" evidence="1">
    <location>
        <begin position="97"/>
        <end position="158"/>
    </location>
</feature>
<protein>
    <recommendedName>
        <fullName evidence="2">Transcription factor TFIIIC triple barrel domain-containing protein</fullName>
    </recommendedName>
</protein>
<sequence>MPAESLVPGYKLVSYFGPDSEYETRPSVTTEGEEEVEEEVEYVTLEIPGIADVDPNLLTSYRLIGLDTPTPFLQLSSSGTIFKGRHHKLLGTELLFTHSQGDSDPDPSTRRISLLGTTEKRVVFSPVEVRDPASPSSTPGHASKGKTPGKESSPKKGKKKASFWTCGIEEVVGGLGVVGPAAESGVSTRSRSRPAGREKGDDAALLPVDEDDDDLYASEGEGGDEGVGGDGQASEVDLRSPATTTPSMSVAPAVATEPNVAQSLQEHGAPPTEVPMAIDPALEVLHVPRKQASP</sequence>
<comment type="caution">
    <text evidence="3">The sequence shown here is derived from an EMBL/GenBank/DDBJ whole genome shotgun (WGS) entry which is preliminary data.</text>
</comment>
<dbReference type="InterPro" id="IPR019481">
    <property type="entry name" value="TFIIIC_triple_barrel"/>
</dbReference>
<reference evidence="3" key="2">
    <citation type="submission" date="2020-11" db="EMBL/GenBank/DDBJ databases">
        <authorList>
            <consortium name="DOE Joint Genome Institute"/>
            <person name="Kuo A."/>
            <person name="Miyauchi S."/>
            <person name="Kiss E."/>
            <person name="Drula E."/>
            <person name="Kohler A."/>
            <person name="Sanchez-Garcia M."/>
            <person name="Andreopoulos B."/>
            <person name="Barry K.W."/>
            <person name="Bonito G."/>
            <person name="Buee M."/>
            <person name="Carver A."/>
            <person name="Chen C."/>
            <person name="Cichocki N."/>
            <person name="Clum A."/>
            <person name="Culley D."/>
            <person name="Crous P.W."/>
            <person name="Fauchery L."/>
            <person name="Girlanda M."/>
            <person name="Hayes R."/>
            <person name="Keri Z."/>
            <person name="Labutti K."/>
            <person name="Lipzen A."/>
            <person name="Lombard V."/>
            <person name="Magnuson J."/>
            <person name="Maillard F."/>
            <person name="Morin E."/>
            <person name="Murat C."/>
            <person name="Nolan M."/>
            <person name="Ohm R."/>
            <person name="Pangilinan J."/>
            <person name="Pereira M."/>
            <person name="Perotto S."/>
            <person name="Peter M."/>
            <person name="Riley R."/>
            <person name="Sitrit Y."/>
            <person name="Stielow B."/>
            <person name="Szollosi G."/>
            <person name="Zifcakova L."/>
            <person name="Stursova M."/>
            <person name="Spatafora J.W."/>
            <person name="Tedersoo L."/>
            <person name="Vaario L.-M."/>
            <person name="Yamada A."/>
            <person name="Yan M."/>
            <person name="Wang P."/>
            <person name="Xu J."/>
            <person name="Bruns T."/>
            <person name="Baldrian P."/>
            <person name="Vilgalys R."/>
            <person name="Henrissat B."/>
            <person name="Grigoriev I.V."/>
            <person name="Hibbett D."/>
            <person name="Nagy L.G."/>
            <person name="Martin F.M."/>
        </authorList>
    </citation>
    <scope>NUCLEOTIDE SEQUENCE</scope>
    <source>
        <strain evidence="3">UH-Tt-Lm1</strain>
    </source>
</reference>
<dbReference type="EMBL" id="WIUZ02000002">
    <property type="protein sequence ID" value="KAF9791012.1"/>
    <property type="molecule type" value="Genomic_DNA"/>
</dbReference>
<accession>A0A9P6HMX8</accession>
<dbReference type="PANTHER" id="PTHR21860:SF2">
    <property type="entry name" value="GENERAL TRANSCRIPTION FACTOR 3C POLYPEPTIDE 6"/>
    <property type="match status" value="1"/>
</dbReference>
<evidence type="ECO:0000313" key="4">
    <source>
        <dbReference type="Proteomes" id="UP000736335"/>
    </source>
</evidence>